<gene>
    <name evidence="2" type="ORF">P167DRAFT_548130</name>
</gene>
<reference evidence="2 3" key="1">
    <citation type="journal article" date="2018" name="Nat. Ecol. Evol.">
        <title>Pezizomycetes genomes reveal the molecular basis of ectomycorrhizal truffle lifestyle.</title>
        <authorList>
            <person name="Murat C."/>
            <person name="Payen T."/>
            <person name="Noel B."/>
            <person name="Kuo A."/>
            <person name="Morin E."/>
            <person name="Chen J."/>
            <person name="Kohler A."/>
            <person name="Krizsan K."/>
            <person name="Balestrini R."/>
            <person name="Da Silva C."/>
            <person name="Montanini B."/>
            <person name="Hainaut M."/>
            <person name="Levati E."/>
            <person name="Barry K.W."/>
            <person name="Belfiori B."/>
            <person name="Cichocki N."/>
            <person name="Clum A."/>
            <person name="Dockter R.B."/>
            <person name="Fauchery L."/>
            <person name="Guy J."/>
            <person name="Iotti M."/>
            <person name="Le Tacon F."/>
            <person name="Lindquist E.A."/>
            <person name="Lipzen A."/>
            <person name="Malagnac F."/>
            <person name="Mello A."/>
            <person name="Molinier V."/>
            <person name="Miyauchi S."/>
            <person name="Poulain J."/>
            <person name="Riccioni C."/>
            <person name="Rubini A."/>
            <person name="Sitrit Y."/>
            <person name="Splivallo R."/>
            <person name="Traeger S."/>
            <person name="Wang M."/>
            <person name="Zifcakova L."/>
            <person name="Wipf D."/>
            <person name="Zambonelli A."/>
            <person name="Paolocci F."/>
            <person name="Nowrousian M."/>
            <person name="Ottonello S."/>
            <person name="Baldrian P."/>
            <person name="Spatafora J.W."/>
            <person name="Henrissat B."/>
            <person name="Nagy L.G."/>
            <person name="Aury J.M."/>
            <person name="Wincker P."/>
            <person name="Grigoriev I.V."/>
            <person name="Bonfante P."/>
            <person name="Martin F.M."/>
        </authorList>
    </citation>
    <scope>NUCLEOTIDE SEQUENCE [LARGE SCALE GENOMIC DNA]</scope>
    <source>
        <strain evidence="2 3">CCBAS932</strain>
    </source>
</reference>
<name>A0A3N4KUN8_9PEZI</name>
<proteinExistence type="predicted"/>
<feature type="compositionally biased region" description="Low complexity" evidence="1">
    <location>
        <begin position="157"/>
        <end position="166"/>
    </location>
</feature>
<evidence type="ECO:0000313" key="3">
    <source>
        <dbReference type="Proteomes" id="UP000277580"/>
    </source>
</evidence>
<dbReference type="InParanoid" id="A0A3N4KUN8"/>
<organism evidence="2 3">
    <name type="scientific">Morchella conica CCBAS932</name>
    <dbReference type="NCBI Taxonomy" id="1392247"/>
    <lineage>
        <taxon>Eukaryota</taxon>
        <taxon>Fungi</taxon>
        <taxon>Dikarya</taxon>
        <taxon>Ascomycota</taxon>
        <taxon>Pezizomycotina</taxon>
        <taxon>Pezizomycetes</taxon>
        <taxon>Pezizales</taxon>
        <taxon>Morchellaceae</taxon>
        <taxon>Morchella</taxon>
    </lineage>
</organism>
<keyword evidence="3" id="KW-1185">Reference proteome</keyword>
<dbReference type="EMBL" id="ML119152">
    <property type="protein sequence ID" value="RPB09495.1"/>
    <property type="molecule type" value="Genomic_DNA"/>
</dbReference>
<feature type="region of interest" description="Disordered" evidence="1">
    <location>
        <begin position="146"/>
        <end position="178"/>
    </location>
</feature>
<dbReference type="OrthoDB" id="2121326at2759"/>
<accession>A0A3N4KUN8</accession>
<dbReference type="AlphaFoldDB" id="A0A3N4KUN8"/>
<evidence type="ECO:0000313" key="2">
    <source>
        <dbReference type="EMBL" id="RPB09495.1"/>
    </source>
</evidence>
<sequence>MPTFLIFKNRQEVARIQGADVRGLTTAVEKYAAEAKSAATTFATSGKGYTLGSSSSSSSSSASASSSATAAAGGVGGVGGGAKPARYVRDGQVVAGAPVGAQMRGWVNAAVVFFGLYFMSLFSLDPVSAAEESPFNVNRKDKGPVARGVAGMGGPGRMAPGATGRRLGTLDSIRGSGG</sequence>
<dbReference type="Proteomes" id="UP000277580">
    <property type="component" value="Unassembled WGS sequence"/>
</dbReference>
<dbReference type="STRING" id="1392247.A0A3N4KUN8"/>
<evidence type="ECO:0000256" key="1">
    <source>
        <dbReference type="SAM" id="MobiDB-lite"/>
    </source>
</evidence>
<evidence type="ECO:0008006" key="4">
    <source>
        <dbReference type="Google" id="ProtNLM"/>
    </source>
</evidence>
<protein>
    <recommendedName>
        <fullName evidence="4">Thioredoxin domain-containing protein</fullName>
    </recommendedName>
</protein>